<sequence length="184" mass="21178">MSESHCVFRENIQNVKSKFRKIHIVYGKKLSKNSKTKHSKNMVRFDRNISIAFSKINELELIEFSEQFAHFGNWAFAEMSKQIPINEIIIRILNDKSMITLPFSDVKTMLTLMSDNNTFEESLSCGLKKILEQECISHIGKLGRRANHGINSTSVHCHLCYFALYNPSGSNNVDDTVVFKYKIP</sequence>
<protein>
    <submittedName>
        <fullName evidence="1">Uncharacterized protein</fullName>
    </submittedName>
</protein>
<comment type="caution">
    <text evidence="1">The sequence shown here is derived from an EMBL/GenBank/DDBJ whole genome shotgun (WGS) entry which is preliminary data.</text>
</comment>
<accession>A0A0C2MLJ0</accession>
<dbReference type="OrthoDB" id="289913at2759"/>
<evidence type="ECO:0000313" key="1">
    <source>
        <dbReference type="EMBL" id="KII65210.1"/>
    </source>
</evidence>
<gene>
    <name evidence="1" type="ORF">RF11_15113</name>
</gene>
<dbReference type="Proteomes" id="UP000031668">
    <property type="component" value="Unassembled WGS sequence"/>
</dbReference>
<dbReference type="AlphaFoldDB" id="A0A0C2MLJ0"/>
<dbReference type="EMBL" id="JWZT01003947">
    <property type="protein sequence ID" value="KII65210.1"/>
    <property type="molecule type" value="Genomic_DNA"/>
</dbReference>
<reference evidence="1 2" key="1">
    <citation type="journal article" date="2014" name="Genome Biol. Evol.">
        <title>The genome of the myxosporean Thelohanellus kitauei shows adaptations to nutrient acquisition within its fish host.</title>
        <authorList>
            <person name="Yang Y."/>
            <person name="Xiong J."/>
            <person name="Zhou Z."/>
            <person name="Huo F."/>
            <person name="Miao W."/>
            <person name="Ran C."/>
            <person name="Liu Y."/>
            <person name="Zhang J."/>
            <person name="Feng J."/>
            <person name="Wang M."/>
            <person name="Wang M."/>
            <person name="Wang L."/>
            <person name="Yao B."/>
        </authorList>
    </citation>
    <scope>NUCLEOTIDE SEQUENCE [LARGE SCALE GENOMIC DNA]</scope>
    <source>
        <strain evidence="1">Wuqing</strain>
    </source>
</reference>
<proteinExistence type="predicted"/>
<keyword evidence="2" id="KW-1185">Reference proteome</keyword>
<name>A0A0C2MLJ0_THEKT</name>
<organism evidence="1 2">
    <name type="scientific">Thelohanellus kitauei</name>
    <name type="common">Myxosporean</name>
    <dbReference type="NCBI Taxonomy" id="669202"/>
    <lineage>
        <taxon>Eukaryota</taxon>
        <taxon>Metazoa</taxon>
        <taxon>Cnidaria</taxon>
        <taxon>Myxozoa</taxon>
        <taxon>Myxosporea</taxon>
        <taxon>Bivalvulida</taxon>
        <taxon>Platysporina</taxon>
        <taxon>Myxobolidae</taxon>
        <taxon>Thelohanellus</taxon>
    </lineage>
</organism>
<evidence type="ECO:0000313" key="2">
    <source>
        <dbReference type="Proteomes" id="UP000031668"/>
    </source>
</evidence>